<accession>A0ABQ8K349</accession>
<reference evidence="1 2" key="1">
    <citation type="journal article" date="2021" name="Environ. Microbiol.">
        <title>Gene family expansions and transcriptome signatures uncover fungal adaptations to wood decay.</title>
        <authorList>
            <person name="Hage H."/>
            <person name="Miyauchi S."/>
            <person name="Viragh M."/>
            <person name="Drula E."/>
            <person name="Min B."/>
            <person name="Chaduli D."/>
            <person name="Navarro D."/>
            <person name="Favel A."/>
            <person name="Norest M."/>
            <person name="Lesage-Meessen L."/>
            <person name="Balint B."/>
            <person name="Merenyi Z."/>
            <person name="de Eugenio L."/>
            <person name="Morin E."/>
            <person name="Martinez A.T."/>
            <person name="Baldrian P."/>
            <person name="Stursova M."/>
            <person name="Martinez M.J."/>
            <person name="Novotny C."/>
            <person name="Magnuson J.K."/>
            <person name="Spatafora J.W."/>
            <person name="Maurice S."/>
            <person name="Pangilinan J."/>
            <person name="Andreopoulos W."/>
            <person name="LaButti K."/>
            <person name="Hundley H."/>
            <person name="Na H."/>
            <person name="Kuo A."/>
            <person name="Barry K."/>
            <person name="Lipzen A."/>
            <person name="Henrissat B."/>
            <person name="Riley R."/>
            <person name="Ahrendt S."/>
            <person name="Nagy L.G."/>
            <person name="Grigoriev I.V."/>
            <person name="Martin F."/>
            <person name="Rosso M.N."/>
        </authorList>
    </citation>
    <scope>NUCLEOTIDE SEQUENCE [LARGE SCALE GENOMIC DNA]</scope>
    <source>
        <strain evidence="1 2">CIRM-BRFM 1785</strain>
    </source>
</reference>
<dbReference type="RefSeq" id="XP_047773962.1">
    <property type="nucleotide sequence ID" value="XM_047918084.1"/>
</dbReference>
<evidence type="ECO:0000313" key="2">
    <source>
        <dbReference type="Proteomes" id="UP000814176"/>
    </source>
</evidence>
<organism evidence="1 2">
    <name type="scientific">Rhodofomes roseus</name>
    <dbReference type="NCBI Taxonomy" id="34475"/>
    <lineage>
        <taxon>Eukaryota</taxon>
        <taxon>Fungi</taxon>
        <taxon>Dikarya</taxon>
        <taxon>Basidiomycota</taxon>
        <taxon>Agaricomycotina</taxon>
        <taxon>Agaricomycetes</taxon>
        <taxon>Polyporales</taxon>
        <taxon>Rhodofomes</taxon>
    </lineage>
</organism>
<keyword evidence="2" id="KW-1185">Reference proteome</keyword>
<dbReference type="Proteomes" id="UP000814176">
    <property type="component" value="Unassembled WGS sequence"/>
</dbReference>
<gene>
    <name evidence="1" type="ORF">C8Q71DRAFT_362409</name>
</gene>
<proteinExistence type="predicted"/>
<name>A0ABQ8K349_9APHY</name>
<sequence>MSCSCPFRCSSVHSTTSDTSSLRNDLDWGVAPSEAPSSHTANAAQALRGDAVSLWDVSSVFSTECFPRFWQERRAVEKIDSRPSNSHSQVLRHAFVAALRRSEAAPKRFAILKTCTLVHQKLRSAGPRPFLRSPAPLSRRCFSCRMQCPRHQARRRSTALSPCCSRPIDGTQLRRCRMRVAVCLDHQRMWVQCARACGWYEPGRCPTLGFGPLIRGCLLPIEVVPRLLRP</sequence>
<protein>
    <submittedName>
        <fullName evidence="1">Uncharacterized protein</fullName>
    </submittedName>
</protein>
<dbReference type="GeneID" id="71998816"/>
<comment type="caution">
    <text evidence="1">The sequence shown here is derived from an EMBL/GenBank/DDBJ whole genome shotgun (WGS) entry which is preliminary data.</text>
</comment>
<dbReference type="EMBL" id="JADCUA010000030">
    <property type="protein sequence ID" value="KAH9830667.1"/>
    <property type="molecule type" value="Genomic_DNA"/>
</dbReference>
<evidence type="ECO:0000313" key="1">
    <source>
        <dbReference type="EMBL" id="KAH9830667.1"/>
    </source>
</evidence>